<dbReference type="EMBL" id="LWCA01000098">
    <property type="protein sequence ID" value="OAF70924.1"/>
    <property type="molecule type" value="Genomic_DNA"/>
</dbReference>
<evidence type="ECO:0000256" key="1">
    <source>
        <dbReference type="ARBA" id="ARBA00004389"/>
    </source>
</evidence>
<reference evidence="9 10" key="1">
    <citation type="submission" date="2016-04" db="EMBL/GenBank/DDBJ databases">
        <title>The genome of Intoshia linei affirms orthonectids as highly simplified spiralians.</title>
        <authorList>
            <person name="Mikhailov K.V."/>
            <person name="Slusarev G.S."/>
            <person name="Nikitin M.A."/>
            <person name="Logacheva M.D."/>
            <person name="Penin A."/>
            <person name="Aleoshin V."/>
            <person name="Panchin Y.V."/>
        </authorList>
    </citation>
    <scope>NUCLEOTIDE SEQUENCE [LARGE SCALE GENOMIC DNA]</scope>
    <source>
        <strain evidence="9">Intl2013</strain>
        <tissue evidence="9">Whole animal</tissue>
    </source>
</reference>
<gene>
    <name evidence="9" type="ORF">A3Q56_01288</name>
</gene>
<evidence type="ECO:0000256" key="4">
    <source>
        <dbReference type="ARBA" id="ARBA00022692"/>
    </source>
</evidence>
<evidence type="ECO:0000256" key="6">
    <source>
        <dbReference type="ARBA" id="ARBA00022989"/>
    </source>
</evidence>
<dbReference type="Pfam" id="PF08660">
    <property type="entry name" value="Alg14"/>
    <property type="match status" value="1"/>
</dbReference>
<accession>A0A177BBX1</accession>
<dbReference type="Gene3D" id="3.40.50.2000">
    <property type="entry name" value="Glycogen Phosphorylase B"/>
    <property type="match status" value="1"/>
</dbReference>
<proteinExistence type="inferred from homology"/>
<feature type="signal peptide" evidence="8">
    <location>
        <begin position="1"/>
        <end position="21"/>
    </location>
</feature>
<evidence type="ECO:0000313" key="9">
    <source>
        <dbReference type="EMBL" id="OAF70924.1"/>
    </source>
</evidence>
<dbReference type="AlphaFoldDB" id="A0A177BBX1"/>
<organism evidence="9 10">
    <name type="scientific">Intoshia linei</name>
    <dbReference type="NCBI Taxonomy" id="1819745"/>
    <lineage>
        <taxon>Eukaryota</taxon>
        <taxon>Metazoa</taxon>
        <taxon>Spiralia</taxon>
        <taxon>Lophotrochozoa</taxon>
        <taxon>Mesozoa</taxon>
        <taxon>Orthonectida</taxon>
        <taxon>Rhopaluridae</taxon>
        <taxon>Intoshia</taxon>
    </lineage>
</organism>
<evidence type="ECO:0000256" key="5">
    <source>
        <dbReference type="ARBA" id="ARBA00022824"/>
    </source>
</evidence>
<keyword evidence="8" id="KW-0732">Signal</keyword>
<evidence type="ECO:0000256" key="8">
    <source>
        <dbReference type="SAM" id="SignalP"/>
    </source>
</evidence>
<keyword evidence="4" id="KW-0812">Transmembrane</keyword>
<dbReference type="GO" id="GO:0006488">
    <property type="term" value="P:dolichol-linked oligosaccharide biosynthetic process"/>
    <property type="evidence" value="ECO:0007669"/>
    <property type="project" value="InterPro"/>
</dbReference>
<comment type="similarity">
    <text evidence="2">Belongs to the ALG14 family.</text>
</comment>
<keyword evidence="6" id="KW-1133">Transmembrane helix</keyword>
<evidence type="ECO:0000256" key="7">
    <source>
        <dbReference type="ARBA" id="ARBA00023136"/>
    </source>
</evidence>
<dbReference type="GO" id="GO:0004577">
    <property type="term" value="F:N-acetylglucosaminyldiphosphodolichol N-acetylglucosaminyltransferase activity"/>
    <property type="evidence" value="ECO:0007669"/>
    <property type="project" value="TreeGrafter"/>
</dbReference>
<dbReference type="OrthoDB" id="17098at2759"/>
<comment type="caution">
    <text evidence="9">The sequence shown here is derived from an EMBL/GenBank/DDBJ whole genome shotgun (WGS) entry which is preliminary data.</text>
</comment>
<dbReference type="PANTHER" id="PTHR12154">
    <property type="entry name" value="GLYCOSYL TRANSFERASE-RELATED"/>
    <property type="match status" value="1"/>
</dbReference>
<feature type="chain" id="PRO_5008056929" description="UDP-N-acetylglucosamine transferase subunit ALG14" evidence="8">
    <location>
        <begin position="22"/>
        <end position="212"/>
    </location>
</feature>
<keyword evidence="5" id="KW-0256">Endoplasmic reticulum</keyword>
<protein>
    <recommendedName>
        <fullName evidence="3">UDP-N-acetylglucosamine transferase subunit ALG14</fullName>
    </recommendedName>
</protein>
<evidence type="ECO:0000256" key="3">
    <source>
        <dbReference type="ARBA" id="ARBA00017467"/>
    </source>
</evidence>
<name>A0A177BBX1_9BILA</name>
<dbReference type="InterPro" id="IPR013969">
    <property type="entry name" value="Oligosacch_biosynth_Alg14"/>
</dbReference>
<evidence type="ECO:0000313" key="10">
    <source>
        <dbReference type="Proteomes" id="UP000078046"/>
    </source>
</evidence>
<keyword evidence="10" id="KW-1185">Reference proteome</keyword>
<dbReference type="GO" id="GO:0043541">
    <property type="term" value="C:UDP-N-acetylglucosamine transferase complex"/>
    <property type="evidence" value="ECO:0007669"/>
    <property type="project" value="TreeGrafter"/>
</dbReference>
<dbReference type="Proteomes" id="UP000078046">
    <property type="component" value="Unassembled WGS sequence"/>
</dbReference>
<comment type="subcellular location">
    <subcellularLocation>
        <location evidence="1">Endoplasmic reticulum membrane</location>
        <topology evidence="1">Single-pass membrane protein</topology>
    </subcellularLocation>
</comment>
<dbReference type="PANTHER" id="PTHR12154:SF4">
    <property type="entry name" value="UDP-N-ACETYLGLUCOSAMINE TRANSFERASE SUBUNIT ALG14 HOMOLOG"/>
    <property type="match status" value="1"/>
</dbReference>
<keyword evidence="7" id="KW-0472">Membrane</keyword>
<evidence type="ECO:0000256" key="2">
    <source>
        <dbReference type="ARBA" id="ARBA00009731"/>
    </source>
</evidence>
<sequence length="212" mass="24746">MILQFLFILIILYFIVKFIKSKCIHCYIDQKSLMAFFGSGGHTSEMMCMMNQILSKRKIIDTYYFVYNRGDEPTEIILKNLEIKYSKYKIILMPVSRARKVSQSLITSCFTTMYSFCEILFKVFFVHSTIIISNGPGTGLILLLIGKLRNFFYATARIKLPKTKLLYIESICRTKTLSKSGYIAYTFVNEFVVQWKNLKLAYPKSNYLGFLF</sequence>